<evidence type="ECO:0000313" key="3">
    <source>
        <dbReference type="Proteomes" id="UP000181941"/>
    </source>
</evidence>
<proteinExistence type="predicted"/>
<organism evidence="2 3">
    <name type="scientific">Candidatus Magasanikbacteria bacterium CG1_02_32_51</name>
    <dbReference type="NCBI Taxonomy" id="1805238"/>
    <lineage>
        <taxon>Bacteria</taxon>
        <taxon>Candidatus Magasanikiibacteriota</taxon>
    </lineage>
</organism>
<evidence type="ECO:0000256" key="1">
    <source>
        <dbReference type="SAM" id="SignalP"/>
    </source>
</evidence>
<protein>
    <recommendedName>
        <fullName evidence="4">DUF306 domain-containing protein</fullName>
    </recommendedName>
</protein>
<reference evidence="2 3" key="1">
    <citation type="journal article" date="2016" name="Environ. Microbiol.">
        <title>Genomic resolution of a cold subsurface aquifer community provides metabolic insights for novel microbes adapted to high CO concentrations.</title>
        <authorList>
            <person name="Probst A.J."/>
            <person name="Castelle C.J."/>
            <person name="Singh A."/>
            <person name="Brown C.T."/>
            <person name="Anantharaman K."/>
            <person name="Sharon I."/>
            <person name="Hug L.A."/>
            <person name="Burstein D."/>
            <person name="Emerson J.B."/>
            <person name="Thomas B.C."/>
            <person name="Banfield J.F."/>
        </authorList>
    </citation>
    <scope>NUCLEOTIDE SEQUENCE [LARGE SCALE GENOMIC DNA]</scope>
    <source>
        <strain evidence="2">CG1_02_32_51</strain>
    </source>
</reference>
<gene>
    <name evidence="2" type="ORF">AUJ23_02810</name>
</gene>
<dbReference type="AlphaFoldDB" id="A0A1J4U9J2"/>
<name>A0A1J4U9J2_9BACT</name>
<sequence length="148" mass="15563">MNKKFSVVAMLSVLALVGAGCSTTPSTNTNTISANPVVTPVSKPVVVNNDIAIVPQDKLDGNWKIIKATGDFASLNEGILYTFVGKSKLTTGSGILASSGDITVISDTSFSVLFAGMSIESNYNYRFDGANLIIEPQGSNQVLTLEKQ</sequence>
<evidence type="ECO:0008006" key="4">
    <source>
        <dbReference type="Google" id="ProtNLM"/>
    </source>
</evidence>
<dbReference type="Proteomes" id="UP000181941">
    <property type="component" value="Unassembled WGS sequence"/>
</dbReference>
<feature type="chain" id="PRO_5013153742" description="DUF306 domain-containing protein" evidence="1">
    <location>
        <begin position="20"/>
        <end position="148"/>
    </location>
</feature>
<dbReference type="PROSITE" id="PS51257">
    <property type="entry name" value="PROKAR_LIPOPROTEIN"/>
    <property type="match status" value="1"/>
</dbReference>
<evidence type="ECO:0000313" key="2">
    <source>
        <dbReference type="EMBL" id="OIO18903.1"/>
    </source>
</evidence>
<keyword evidence="1" id="KW-0732">Signal</keyword>
<dbReference type="STRING" id="1805238.AUJ23_02810"/>
<dbReference type="EMBL" id="MNVC01000032">
    <property type="protein sequence ID" value="OIO18903.1"/>
    <property type="molecule type" value="Genomic_DNA"/>
</dbReference>
<accession>A0A1J4U9J2</accession>
<feature type="signal peptide" evidence="1">
    <location>
        <begin position="1"/>
        <end position="19"/>
    </location>
</feature>
<comment type="caution">
    <text evidence="2">The sequence shown here is derived from an EMBL/GenBank/DDBJ whole genome shotgun (WGS) entry which is preliminary data.</text>
</comment>